<dbReference type="Proteomes" id="UP000237344">
    <property type="component" value="Unassembled WGS sequence"/>
</dbReference>
<comment type="caution">
    <text evidence="1">The sequence shown here is derived from an EMBL/GenBank/DDBJ whole genome shotgun (WGS) entry which is preliminary data.</text>
</comment>
<keyword evidence="2" id="KW-1185">Reference proteome</keyword>
<evidence type="ECO:0000313" key="1">
    <source>
        <dbReference type="EMBL" id="POF61114.1"/>
    </source>
</evidence>
<proteinExistence type="predicted"/>
<accession>A0A2S3VWV6</accession>
<dbReference type="AlphaFoldDB" id="A0A2S3VWV6"/>
<organism evidence="1 2">
    <name type="scientific">Novacetimonas maltaceti</name>
    <dbReference type="NCBI Taxonomy" id="1203393"/>
    <lineage>
        <taxon>Bacteria</taxon>
        <taxon>Pseudomonadati</taxon>
        <taxon>Pseudomonadota</taxon>
        <taxon>Alphaproteobacteria</taxon>
        <taxon>Acetobacterales</taxon>
        <taxon>Acetobacteraceae</taxon>
        <taxon>Novacetimonas</taxon>
    </lineage>
</organism>
<dbReference type="EMBL" id="POTC01000147">
    <property type="protein sequence ID" value="POF61114.1"/>
    <property type="molecule type" value="Genomic_DNA"/>
</dbReference>
<protein>
    <submittedName>
        <fullName evidence="1">Uncharacterized protein</fullName>
    </submittedName>
</protein>
<reference evidence="1 2" key="1">
    <citation type="submission" date="2018-01" db="EMBL/GenBank/DDBJ databases">
        <title>Draft Genome Sequence of Komagataeibacter maltaceti LMG 1529, a Vinegar Producing Acetic Acid Bacterium Isolated from Malt Vinegar Brewery Acetifiers.</title>
        <authorList>
            <person name="Zhang Q."/>
            <person name="Hollensteiner J."/>
            <person name="Poehlein A."/>
            <person name="Daniel R."/>
        </authorList>
    </citation>
    <scope>NUCLEOTIDE SEQUENCE [LARGE SCALE GENOMIC DNA]</scope>
    <source>
        <strain evidence="1 2">LMG 1529</strain>
    </source>
</reference>
<evidence type="ECO:0000313" key="2">
    <source>
        <dbReference type="Proteomes" id="UP000237344"/>
    </source>
</evidence>
<gene>
    <name evidence="1" type="ORF">KMAL_32730</name>
</gene>
<sequence length="44" mass="5086">MVYGEHFTYDTAMASVQSLYAAIKETENHVDEKNDVEPNKKRPK</sequence>
<name>A0A2S3VWV6_9PROT</name>